<proteinExistence type="predicted"/>
<protein>
    <submittedName>
        <fullName evidence="1">Uncharacterized protein</fullName>
    </submittedName>
</protein>
<name>A0A2P2ME13_RHIMU</name>
<organism evidence="1">
    <name type="scientific">Rhizophora mucronata</name>
    <name type="common">Asiatic mangrove</name>
    <dbReference type="NCBI Taxonomy" id="61149"/>
    <lineage>
        <taxon>Eukaryota</taxon>
        <taxon>Viridiplantae</taxon>
        <taxon>Streptophyta</taxon>
        <taxon>Embryophyta</taxon>
        <taxon>Tracheophyta</taxon>
        <taxon>Spermatophyta</taxon>
        <taxon>Magnoliopsida</taxon>
        <taxon>eudicotyledons</taxon>
        <taxon>Gunneridae</taxon>
        <taxon>Pentapetalae</taxon>
        <taxon>rosids</taxon>
        <taxon>fabids</taxon>
        <taxon>Malpighiales</taxon>
        <taxon>Rhizophoraceae</taxon>
        <taxon>Rhizophora</taxon>
    </lineage>
</organism>
<sequence>MDLLAQTQKKCRLDRPYYHWIQVALLVLLSKQLDPSRMSLQVFLSGPVRKMERQFLPEDFGVGSHQPEKYSFGCQLQLHNYFALDHWKKRNLLVGKPVLKQHLFAY</sequence>
<dbReference type="EMBL" id="GGEC01048005">
    <property type="protein sequence ID" value="MBX28489.1"/>
    <property type="molecule type" value="Transcribed_RNA"/>
</dbReference>
<reference evidence="1" key="1">
    <citation type="submission" date="2018-02" db="EMBL/GenBank/DDBJ databases">
        <title>Rhizophora mucronata_Transcriptome.</title>
        <authorList>
            <person name="Meera S.P."/>
            <person name="Sreeshan A."/>
            <person name="Augustine A."/>
        </authorList>
    </citation>
    <scope>NUCLEOTIDE SEQUENCE</scope>
    <source>
        <tissue evidence="1">Leaf</tissue>
    </source>
</reference>
<dbReference type="AlphaFoldDB" id="A0A2P2ME13"/>
<accession>A0A2P2ME13</accession>
<dbReference type="EMBL" id="GGEC01047996">
    <property type="protein sequence ID" value="MBX28480.1"/>
    <property type="molecule type" value="Transcribed_RNA"/>
</dbReference>
<evidence type="ECO:0000313" key="1">
    <source>
        <dbReference type="EMBL" id="MBX28480.1"/>
    </source>
</evidence>